<evidence type="ECO:0000313" key="2">
    <source>
        <dbReference type="Proteomes" id="UP000078540"/>
    </source>
</evidence>
<proteinExistence type="predicted"/>
<gene>
    <name evidence="1" type="ORF">ALC53_05788</name>
</gene>
<name>A0A195BGH5_9HYME</name>
<accession>A0A195BGH5</accession>
<protein>
    <submittedName>
        <fullName evidence="1">Uncharacterized protein</fullName>
    </submittedName>
</protein>
<dbReference type="Proteomes" id="UP000078540">
    <property type="component" value="Unassembled WGS sequence"/>
</dbReference>
<evidence type="ECO:0000313" key="1">
    <source>
        <dbReference type="EMBL" id="KYM83742.1"/>
    </source>
</evidence>
<dbReference type="EMBL" id="KQ976480">
    <property type="protein sequence ID" value="KYM83742.1"/>
    <property type="molecule type" value="Genomic_DNA"/>
</dbReference>
<dbReference type="AlphaFoldDB" id="A0A195BGH5"/>
<reference evidence="1 2" key="1">
    <citation type="submission" date="2015-09" db="EMBL/GenBank/DDBJ databases">
        <title>Atta colombica WGS genome.</title>
        <authorList>
            <person name="Nygaard S."/>
            <person name="Hu H."/>
            <person name="Boomsma J."/>
            <person name="Zhang G."/>
        </authorList>
    </citation>
    <scope>NUCLEOTIDE SEQUENCE [LARGE SCALE GENOMIC DNA]</scope>
    <source>
        <strain evidence="1">Treedump-2</strain>
        <tissue evidence="1">Whole body</tissue>
    </source>
</reference>
<organism evidence="1 2">
    <name type="scientific">Atta colombica</name>
    <dbReference type="NCBI Taxonomy" id="520822"/>
    <lineage>
        <taxon>Eukaryota</taxon>
        <taxon>Metazoa</taxon>
        <taxon>Ecdysozoa</taxon>
        <taxon>Arthropoda</taxon>
        <taxon>Hexapoda</taxon>
        <taxon>Insecta</taxon>
        <taxon>Pterygota</taxon>
        <taxon>Neoptera</taxon>
        <taxon>Endopterygota</taxon>
        <taxon>Hymenoptera</taxon>
        <taxon>Apocrita</taxon>
        <taxon>Aculeata</taxon>
        <taxon>Formicoidea</taxon>
        <taxon>Formicidae</taxon>
        <taxon>Myrmicinae</taxon>
        <taxon>Atta</taxon>
    </lineage>
</organism>
<keyword evidence="2" id="KW-1185">Reference proteome</keyword>
<sequence>MTLSSELGISHFPRPRIVIADREGSEKPVSCYHVGRREMSRGTSTGISIKSVSKHLVNEPCLCLSVDKRDNRGDDRPARERGRSAGGFFLMLSLDVLPWRILVRVLQMMVPQIGKLLRSLHPLRFPPARAGARQFDAPAILSLVRRRFQVLDGWQLSVGAKRIDLSYALTVVREDTKVQGQVLHCPICTSRDLKADYRTSSVECLPFKEVTLRDRNTNTLLVKIKKNWHESLVTQQVISKRLKAMGMIQKQGNWAETTNVNGECRGVTYTDSYGTTSSCSLSKALKCIADNQITQFIECHDIRDPVTVNVHLHTLPKNVLYAIHRLNGDIKSILEAGMTSRINLSFYQLKIYKHLIPRSLRFKLGTIFIFLIFDYCCTVMIDVTG</sequence>